<dbReference type="RefSeq" id="WP_189086771.1">
    <property type="nucleotide sequence ID" value="NZ_BMRJ01000009.1"/>
</dbReference>
<organism evidence="2 3">
    <name type="scientific">Agromyces mediolanus</name>
    <name type="common">Corynebacterium mediolanum</name>
    <dbReference type="NCBI Taxonomy" id="41986"/>
    <lineage>
        <taxon>Bacteria</taxon>
        <taxon>Bacillati</taxon>
        <taxon>Actinomycetota</taxon>
        <taxon>Actinomycetes</taxon>
        <taxon>Micrococcales</taxon>
        <taxon>Microbacteriaceae</taxon>
        <taxon>Agromyces</taxon>
    </lineage>
</organism>
<feature type="domain" description="Aminoglycoside phosphotransferase" evidence="1">
    <location>
        <begin position="119"/>
        <end position="189"/>
    </location>
</feature>
<name>A0A918FHU2_AGRME</name>
<dbReference type="EMBL" id="BMRJ01000009">
    <property type="protein sequence ID" value="GGR38629.1"/>
    <property type="molecule type" value="Genomic_DNA"/>
</dbReference>
<dbReference type="AlphaFoldDB" id="A0A918FHU2"/>
<protein>
    <submittedName>
        <fullName evidence="2">Phosphotransferase</fullName>
    </submittedName>
</protein>
<accession>A0A918FHU2</accession>
<sequence>MSDAANTSRSATSETGEVLAGGNMGEVVRIGDTVRRPAGAWTPAVQRLLAALGESGVSGIPVPLGLDERGREILSFVEGDNLASADPAVLWSERVLSDAGALLRRLHDASVPLIGADLVWRTAAREPVEVICHNDFATYNLIVRDGELVGAIDFDLASPGPRLWDLAYLAYRIVPYAADAPDADGLDRDARLLALLDAYGTDASPRQVLAAAAERLDELEAFTRERAEETGRADLLEHAAMYRADAAALRAELGEQD</sequence>
<dbReference type="InterPro" id="IPR011009">
    <property type="entry name" value="Kinase-like_dom_sf"/>
</dbReference>
<dbReference type="SUPFAM" id="SSF56112">
    <property type="entry name" value="Protein kinase-like (PK-like)"/>
    <property type="match status" value="1"/>
</dbReference>
<dbReference type="Gene3D" id="3.90.1200.10">
    <property type="match status" value="1"/>
</dbReference>
<gene>
    <name evidence="2" type="ORF">GCM10010196_35610</name>
</gene>
<comment type="caution">
    <text evidence="2">The sequence shown here is derived from an EMBL/GenBank/DDBJ whole genome shotgun (WGS) entry which is preliminary data.</text>
</comment>
<evidence type="ECO:0000313" key="3">
    <source>
        <dbReference type="Proteomes" id="UP000610303"/>
    </source>
</evidence>
<proteinExistence type="predicted"/>
<evidence type="ECO:0000313" key="2">
    <source>
        <dbReference type="EMBL" id="GGR38629.1"/>
    </source>
</evidence>
<evidence type="ECO:0000259" key="1">
    <source>
        <dbReference type="Pfam" id="PF01636"/>
    </source>
</evidence>
<reference evidence="2" key="1">
    <citation type="journal article" date="2014" name="Int. J. Syst. Evol. Microbiol.">
        <title>Complete genome sequence of Corynebacterium casei LMG S-19264T (=DSM 44701T), isolated from a smear-ripened cheese.</title>
        <authorList>
            <consortium name="US DOE Joint Genome Institute (JGI-PGF)"/>
            <person name="Walter F."/>
            <person name="Albersmeier A."/>
            <person name="Kalinowski J."/>
            <person name="Ruckert C."/>
        </authorList>
    </citation>
    <scope>NUCLEOTIDE SEQUENCE</scope>
    <source>
        <strain evidence="2">JCM 3346</strain>
    </source>
</reference>
<keyword evidence="3" id="KW-1185">Reference proteome</keyword>
<dbReference type="Proteomes" id="UP000610303">
    <property type="component" value="Unassembled WGS sequence"/>
</dbReference>
<dbReference type="Pfam" id="PF01636">
    <property type="entry name" value="APH"/>
    <property type="match status" value="1"/>
</dbReference>
<dbReference type="InterPro" id="IPR002575">
    <property type="entry name" value="Aminoglycoside_PTrfase"/>
</dbReference>
<reference evidence="2" key="2">
    <citation type="submission" date="2020-09" db="EMBL/GenBank/DDBJ databases">
        <authorList>
            <person name="Sun Q."/>
            <person name="Ohkuma M."/>
        </authorList>
    </citation>
    <scope>NUCLEOTIDE SEQUENCE</scope>
    <source>
        <strain evidence="2">JCM 3346</strain>
    </source>
</reference>